<protein>
    <submittedName>
        <fullName evidence="1">Uncharacterized protein</fullName>
    </submittedName>
</protein>
<keyword evidence="2" id="KW-1185">Reference proteome</keyword>
<dbReference type="Proteomes" id="UP000250275">
    <property type="component" value="Unassembled WGS sequence"/>
</dbReference>
<dbReference type="AlphaFoldDB" id="A0A310S6N4"/>
<accession>A0A310S6N4</accession>
<gene>
    <name evidence="1" type="ORF">WN48_11286</name>
</gene>
<evidence type="ECO:0000313" key="1">
    <source>
        <dbReference type="EMBL" id="OAD46878.1"/>
    </source>
</evidence>
<sequence>MTRERLIPEVDWDPTLFREVVSAHIQSAQSEFGSAMNCGCGESAFKLPYDEFLTGLLKWRMGPHPPARGVR</sequence>
<proteinExistence type="predicted"/>
<name>A0A310S6N4_9HYME</name>
<evidence type="ECO:0000313" key="2">
    <source>
        <dbReference type="Proteomes" id="UP000250275"/>
    </source>
</evidence>
<reference evidence="1 2" key="1">
    <citation type="submission" date="2015-07" db="EMBL/GenBank/DDBJ databases">
        <title>The genome of Eufriesea mexicana.</title>
        <authorList>
            <person name="Pan H."/>
            <person name="Kapheim K."/>
        </authorList>
    </citation>
    <scope>NUCLEOTIDE SEQUENCE [LARGE SCALE GENOMIC DNA]</scope>
    <source>
        <strain evidence="1">0111107269</strain>
        <tissue evidence="1">Whole body</tissue>
    </source>
</reference>
<organism evidence="1 2">
    <name type="scientific">Eufriesea mexicana</name>
    <dbReference type="NCBI Taxonomy" id="516756"/>
    <lineage>
        <taxon>Eukaryota</taxon>
        <taxon>Metazoa</taxon>
        <taxon>Ecdysozoa</taxon>
        <taxon>Arthropoda</taxon>
        <taxon>Hexapoda</taxon>
        <taxon>Insecta</taxon>
        <taxon>Pterygota</taxon>
        <taxon>Neoptera</taxon>
        <taxon>Endopterygota</taxon>
        <taxon>Hymenoptera</taxon>
        <taxon>Apocrita</taxon>
        <taxon>Aculeata</taxon>
        <taxon>Apoidea</taxon>
        <taxon>Anthophila</taxon>
        <taxon>Apidae</taxon>
        <taxon>Eufriesea</taxon>
    </lineage>
</organism>
<dbReference type="EMBL" id="KQ851212">
    <property type="protein sequence ID" value="OAD46878.1"/>
    <property type="molecule type" value="Genomic_DNA"/>
</dbReference>